<sequence>MRTKTKLQKSVLMLLLALMLVSTSFSPVNAASAGRQVKITACEAVKIILSGFNSNGIATKYTFTKKASDCSAIKIPSKYWKGNLTVTAYYYVSSEYPTYKGQVVTPIIPSEASSEYYPVIVTAPKTTDWIYWRARTWVLDNVAYNQSSRHDGYRQDCSGFVSFAWQLAKPGTSPAGLLAYANKISFSKLQKGDVLVNPSAHAMIFIKWVDKSAGTFIAYQEEYVDTGTRERTMILNASKGTVTQGTYTYPGTYIAIRKK</sequence>
<evidence type="ECO:0000313" key="1">
    <source>
        <dbReference type="EMBL" id="MPM32686.1"/>
    </source>
</evidence>
<accession>A0A644YVW7</accession>
<dbReference type="Gene3D" id="3.90.1720.10">
    <property type="entry name" value="endopeptidase domain like (from Nostoc punctiforme)"/>
    <property type="match status" value="1"/>
</dbReference>
<organism evidence="1">
    <name type="scientific">bioreactor metagenome</name>
    <dbReference type="NCBI Taxonomy" id="1076179"/>
    <lineage>
        <taxon>unclassified sequences</taxon>
        <taxon>metagenomes</taxon>
        <taxon>ecological metagenomes</taxon>
    </lineage>
</organism>
<dbReference type="EMBL" id="VSSQ01006438">
    <property type="protein sequence ID" value="MPM32686.1"/>
    <property type="molecule type" value="Genomic_DNA"/>
</dbReference>
<evidence type="ECO:0008006" key="2">
    <source>
        <dbReference type="Google" id="ProtNLM"/>
    </source>
</evidence>
<protein>
    <recommendedName>
        <fullName evidence="2">NlpC/P60 domain-containing protein</fullName>
    </recommendedName>
</protein>
<reference evidence="1" key="1">
    <citation type="submission" date="2019-08" db="EMBL/GenBank/DDBJ databases">
        <authorList>
            <person name="Kucharzyk K."/>
            <person name="Murdoch R.W."/>
            <person name="Higgins S."/>
            <person name="Loffler F."/>
        </authorList>
    </citation>
    <scope>NUCLEOTIDE SEQUENCE</scope>
</reference>
<comment type="caution">
    <text evidence="1">The sequence shown here is derived from an EMBL/GenBank/DDBJ whole genome shotgun (WGS) entry which is preliminary data.</text>
</comment>
<dbReference type="AlphaFoldDB" id="A0A644YVW7"/>
<gene>
    <name evidence="1" type="ORF">SDC9_79251</name>
</gene>
<proteinExistence type="predicted"/>
<name>A0A644YVW7_9ZZZZ</name>